<gene>
    <name evidence="1" type="ORF">CL2_04400</name>
</gene>
<dbReference type="EMBL" id="FP929061">
    <property type="protein sequence ID" value="CBL37511.1"/>
    <property type="molecule type" value="Genomic_DNA"/>
</dbReference>
<evidence type="ECO:0000313" key="2">
    <source>
        <dbReference type="Proteomes" id="UP000008960"/>
    </source>
</evidence>
<sequence>MVISVFLTIKGMSKNVDYEILSMQLPPRAAKQKTLYDLSTELRKKKNGGFILTAIKSEIFLDMQKGYCR</sequence>
<organism evidence="1 2">
    <name type="scientific">Anaerostipes hadrus</name>
    <dbReference type="NCBI Taxonomy" id="649756"/>
    <lineage>
        <taxon>Bacteria</taxon>
        <taxon>Bacillati</taxon>
        <taxon>Bacillota</taxon>
        <taxon>Clostridia</taxon>
        <taxon>Lachnospirales</taxon>
        <taxon>Lachnospiraceae</taxon>
        <taxon>Anaerostipes</taxon>
    </lineage>
</organism>
<evidence type="ECO:0000313" key="1">
    <source>
        <dbReference type="EMBL" id="CBL37511.1"/>
    </source>
</evidence>
<dbReference type="AlphaFoldDB" id="D4MY16"/>
<protein>
    <submittedName>
        <fullName evidence="1">Uncharacterized protein</fullName>
    </submittedName>
</protein>
<dbReference type="KEGG" id="bprl:CL2_04400"/>
<name>D4MY16_ANAHA</name>
<accession>D4MY16</accession>
<dbReference type="RefSeq" id="WP_008393054.1">
    <property type="nucleotide sequence ID" value="NC_021016.1"/>
</dbReference>
<reference evidence="1 2" key="1">
    <citation type="submission" date="2010-03" db="EMBL/GenBank/DDBJ databases">
        <title>The genome sequence of Clostridiales sp. SSC/2.</title>
        <authorList>
            <consortium name="metaHIT consortium -- http://www.metahit.eu/"/>
            <person name="Pajon A."/>
            <person name="Turner K."/>
            <person name="Parkhill J."/>
            <person name="Duncan S."/>
            <person name="Flint H."/>
        </authorList>
    </citation>
    <scope>NUCLEOTIDE SEQUENCE [LARGE SCALE GENOMIC DNA]</scope>
    <source>
        <strain evidence="1 2">SSC/2</strain>
    </source>
</reference>
<proteinExistence type="predicted"/>
<dbReference type="Proteomes" id="UP000008960">
    <property type="component" value="Chromosome"/>
</dbReference>
<reference evidence="1 2" key="2">
    <citation type="submission" date="2010-03" db="EMBL/GenBank/DDBJ databases">
        <authorList>
            <person name="Pajon A."/>
        </authorList>
    </citation>
    <scope>NUCLEOTIDE SEQUENCE [LARGE SCALE GENOMIC DNA]</scope>
    <source>
        <strain evidence="1 2">SSC/2</strain>
    </source>
</reference>